<dbReference type="PANTHER" id="PTHR24026:SF130">
    <property type="entry name" value="CADHERIN RELATED 23"/>
    <property type="match status" value="1"/>
</dbReference>
<dbReference type="PANTHER" id="PTHR24026">
    <property type="entry name" value="FAT ATYPICAL CADHERIN-RELATED"/>
    <property type="match status" value="1"/>
</dbReference>
<organism evidence="9 10">
    <name type="scientific">Goodea atripinnis</name>
    <dbReference type="NCBI Taxonomy" id="208336"/>
    <lineage>
        <taxon>Eukaryota</taxon>
        <taxon>Metazoa</taxon>
        <taxon>Chordata</taxon>
        <taxon>Craniata</taxon>
        <taxon>Vertebrata</taxon>
        <taxon>Euteleostomi</taxon>
        <taxon>Actinopterygii</taxon>
        <taxon>Neopterygii</taxon>
        <taxon>Teleostei</taxon>
        <taxon>Neoteleostei</taxon>
        <taxon>Acanthomorphata</taxon>
        <taxon>Ovalentaria</taxon>
        <taxon>Atherinomorphae</taxon>
        <taxon>Cyprinodontiformes</taxon>
        <taxon>Goodeidae</taxon>
        <taxon>Goodea</taxon>
    </lineage>
</organism>
<evidence type="ECO:0000256" key="7">
    <source>
        <dbReference type="PROSITE-ProRule" id="PRU00043"/>
    </source>
</evidence>
<dbReference type="InterPro" id="IPR020894">
    <property type="entry name" value="Cadherin_CS"/>
</dbReference>
<protein>
    <submittedName>
        <fullName evidence="9">Cadherin-23</fullName>
    </submittedName>
</protein>
<comment type="caution">
    <text evidence="9">The sequence shown here is derived from an EMBL/GenBank/DDBJ whole genome shotgun (WGS) entry which is preliminary data.</text>
</comment>
<name>A0ABV0MPP5_9TELE</name>
<evidence type="ECO:0000256" key="1">
    <source>
        <dbReference type="ARBA" id="ARBA00004370"/>
    </source>
</evidence>
<keyword evidence="5" id="KW-1133">Transmembrane helix</keyword>
<dbReference type="CDD" id="cd11304">
    <property type="entry name" value="Cadherin_repeat"/>
    <property type="match status" value="1"/>
</dbReference>
<proteinExistence type="predicted"/>
<dbReference type="EMBL" id="JAHRIO010006832">
    <property type="protein sequence ID" value="MEQ2160393.1"/>
    <property type="molecule type" value="Genomic_DNA"/>
</dbReference>
<keyword evidence="2" id="KW-0812">Transmembrane</keyword>
<evidence type="ECO:0000256" key="4">
    <source>
        <dbReference type="ARBA" id="ARBA00022837"/>
    </source>
</evidence>
<dbReference type="PROSITE" id="PS00232">
    <property type="entry name" value="CADHERIN_1"/>
    <property type="match status" value="1"/>
</dbReference>
<evidence type="ECO:0000256" key="5">
    <source>
        <dbReference type="ARBA" id="ARBA00022989"/>
    </source>
</evidence>
<keyword evidence="4 7" id="KW-0106">Calcium</keyword>
<keyword evidence="10" id="KW-1185">Reference proteome</keyword>
<dbReference type="SUPFAM" id="SSF49313">
    <property type="entry name" value="Cadherin-like"/>
    <property type="match status" value="1"/>
</dbReference>
<feature type="domain" description="Cadherin" evidence="8">
    <location>
        <begin position="2"/>
        <end position="77"/>
    </location>
</feature>
<evidence type="ECO:0000256" key="2">
    <source>
        <dbReference type="ARBA" id="ARBA00022692"/>
    </source>
</evidence>
<dbReference type="Gene3D" id="2.60.40.60">
    <property type="entry name" value="Cadherins"/>
    <property type="match status" value="1"/>
</dbReference>
<evidence type="ECO:0000259" key="8">
    <source>
        <dbReference type="PROSITE" id="PS50268"/>
    </source>
</evidence>
<comment type="subcellular location">
    <subcellularLocation>
        <location evidence="1">Membrane</location>
    </subcellularLocation>
</comment>
<dbReference type="PRINTS" id="PR00205">
    <property type="entry name" value="CADHERIN"/>
</dbReference>
<evidence type="ECO:0000256" key="6">
    <source>
        <dbReference type="ARBA" id="ARBA00023136"/>
    </source>
</evidence>
<keyword evidence="3" id="KW-0677">Repeat</keyword>
<accession>A0ABV0MPP5</accession>
<dbReference type="InterPro" id="IPR015919">
    <property type="entry name" value="Cadherin-like_sf"/>
</dbReference>
<evidence type="ECO:0000313" key="9">
    <source>
        <dbReference type="EMBL" id="MEQ2160393.1"/>
    </source>
</evidence>
<dbReference type="Proteomes" id="UP001476798">
    <property type="component" value="Unassembled WGS sequence"/>
</dbReference>
<gene>
    <name evidence="9" type="primary">CDH23_4</name>
    <name evidence="9" type="ORF">GOODEAATRI_033334</name>
</gene>
<sequence>MYSISPANPFYTIDSRTGKIRTSGVTLDRESTNSRDMVLMRTIIVSAVDRGTPPLRASVSATVSVNLQDLNDNDPTFLNLPFVAEVLEGLPIGTSFFRVKRRGIFICRGILSRHEWVLKF</sequence>
<dbReference type="InterPro" id="IPR002126">
    <property type="entry name" value="Cadherin-like_dom"/>
</dbReference>
<evidence type="ECO:0000313" key="10">
    <source>
        <dbReference type="Proteomes" id="UP001476798"/>
    </source>
</evidence>
<reference evidence="9 10" key="1">
    <citation type="submission" date="2021-06" db="EMBL/GenBank/DDBJ databases">
        <authorList>
            <person name="Palmer J.M."/>
        </authorList>
    </citation>
    <scope>NUCLEOTIDE SEQUENCE [LARGE SCALE GENOMIC DNA]</scope>
    <source>
        <strain evidence="9 10">GA_2019</strain>
        <tissue evidence="9">Muscle</tissue>
    </source>
</reference>
<dbReference type="PROSITE" id="PS50268">
    <property type="entry name" value="CADHERIN_2"/>
    <property type="match status" value="1"/>
</dbReference>
<evidence type="ECO:0000256" key="3">
    <source>
        <dbReference type="ARBA" id="ARBA00022737"/>
    </source>
</evidence>
<keyword evidence="6" id="KW-0472">Membrane</keyword>